<dbReference type="Gene3D" id="1.10.3470.10">
    <property type="entry name" value="ABC transporter involved in vitamin B12 uptake, BtuC"/>
    <property type="match status" value="1"/>
</dbReference>
<evidence type="ECO:0000256" key="5">
    <source>
        <dbReference type="ARBA" id="ARBA00023136"/>
    </source>
</evidence>
<dbReference type="STRING" id="1121409.SAMN02745124_00088"/>
<feature type="transmembrane region" description="Helical" evidence="7">
    <location>
        <begin position="12"/>
        <end position="33"/>
    </location>
</feature>
<evidence type="ECO:0000256" key="4">
    <source>
        <dbReference type="ARBA" id="ARBA00022989"/>
    </source>
</evidence>
<comment type="similarity">
    <text evidence="2 6">Belongs to the ABC-3 integral membrane protein family.</text>
</comment>
<keyword evidence="3 6" id="KW-0812">Transmembrane</keyword>
<evidence type="ECO:0000256" key="6">
    <source>
        <dbReference type="RuleBase" id="RU003943"/>
    </source>
</evidence>
<dbReference type="PANTHER" id="PTHR30477:SF18">
    <property type="entry name" value="METAL TRANSPORT SYSTEM MEMBRANE PROTEIN CT_417-RELATED"/>
    <property type="match status" value="1"/>
</dbReference>
<evidence type="ECO:0000256" key="1">
    <source>
        <dbReference type="ARBA" id="ARBA00004141"/>
    </source>
</evidence>
<proteinExistence type="inferred from homology"/>
<dbReference type="GO" id="GO:0043190">
    <property type="term" value="C:ATP-binding cassette (ABC) transporter complex"/>
    <property type="evidence" value="ECO:0007669"/>
    <property type="project" value="InterPro"/>
</dbReference>
<dbReference type="InterPro" id="IPR001626">
    <property type="entry name" value="ABC_TroCD"/>
</dbReference>
<sequence length="285" mass="30741">MIDALHFEFMRNALLAGLLASVICGVIGTLVVVNRLVFLSGGIAHSAYGGIGLAFFFGWPYMVCTTIFALAAALIMAAVSRSMRQRADTIIGVMWAIGMATGILLLDFTPGYNVDLMSYLFGSIMSVPRSELISMALLGGGVLALVFFFFKDLLVMSYDEEFAQVQGVPVQALYYLLIGSVAVTVVVVVQVVGLILVIALMTIPPSIAEKYTSSMLQMMAVSCGLGMLFITGGLWGAYHYDLTSGAAIILVAATGFLLSMLVDQVILRQRRQRWLRAHAIDGNDR</sequence>
<feature type="transmembrane region" description="Helical" evidence="7">
    <location>
        <begin position="89"/>
        <end position="106"/>
    </location>
</feature>
<keyword evidence="6" id="KW-0813">Transport</keyword>
<evidence type="ECO:0000313" key="8">
    <source>
        <dbReference type="EMBL" id="SHH31736.1"/>
    </source>
</evidence>
<reference evidence="8 9" key="1">
    <citation type="submission" date="2016-11" db="EMBL/GenBank/DDBJ databases">
        <authorList>
            <person name="Jaros S."/>
            <person name="Januszkiewicz K."/>
            <person name="Wedrychowicz H."/>
        </authorList>
    </citation>
    <scope>NUCLEOTIDE SEQUENCE [LARGE SCALE GENOMIC DNA]</scope>
    <source>
        <strain evidence="8 9">DSM 9705</strain>
    </source>
</reference>
<keyword evidence="9" id="KW-1185">Reference proteome</keyword>
<feature type="transmembrane region" description="Helical" evidence="7">
    <location>
        <begin position="53"/>
        <end position="77"/>
    </location>
</feature>
<evidence type="ECO:0000256" key="7">
    <source>
        <dbReference type="SAM" id="Phobius"/>
    </source>
</evidence>
<keyword evidence="5 7" id="KW-0472">Membrane</keyword>
<dbReference type="Pfam" id="PF00950">
    <property type="entry name" value="ABC-3"/>
    <property type="match status" value="1"/>
</dbReference>
<keyword evidence="4 7" id="KW-1133">Transmembrane helix</keyword>
<evidence type="ECO:0000313" key="9">
    <source>
        <dbReference type="Proteomes" id="UP000184139"/>
    </source>
</evidence>
<organism evidence="8 9">
    <name type="scientific">Desulfofustis glycolicus DSM 9705</name>
    <dbReference type="NCBI Taxonomy" id="1121409"/>
    <lineage>
        <taxon>Bacteria</taxon>
        <taxon>Pseudomonadati</taxon>
        <taxon>Thermodesulfobacteriota</taxon>
        <taxon>Desulfobulbia</taxon>
        <taxon>Desulfobulbales</taxon>
        <taxon>Desulfocapsaceae</taxon>
        <taxon>Desulfofustis</taxon>
    </lineage>
</organism>
<evidence type="ECO:0000256" key="3">
    <source>
        <dbReference type="ARBA" id="ARBA00022692"/>
    </source>
</evidence>
<comment type="subcellular location">
    <subcellularLocation>
        <location evidence="6">Cell membrane</location>
        <topology evidence="6">Multi-pass membrane protein</topology>
    </subcellularLocation>
    <subcellularLocation>
        <location evidence="1">Membrane</location>
        <topology evidence="1">Multi-pass membrane protein</topology>
    </subcellularLocation>
</comment>
<dbReference type="SUPFAM" id="SSF81345">
    <property type="entry name" value="ABC transporter involved in vitamin B12 uptake, BtuC"/>
    <property type="match status" value="1"/>
</dbReference>
<feature type="transmembrane region" description="Helical" evidence="7">
    <location>
        <begin position="174"/>
        <end position="203"/>
    </location>
</feature>
<dbReference type="GO" id="GO:0055085">
    <property type="term" value="P:transmembrane transport"/>
    <property type="evidence" value="ECO:0007669"/>
    <property type="project" value="InterPro"/>
</dbReference>
<dbReference type="AlphaFoldDB" id="A0A1M5RZU9"/>
<dbReference type="InterPro" id="IPR037294">
    <property type="entry name" value="ABC_BtuC-like"/>
</dbReference>
<feature type="transmembrane region" description="Helical" evidence="7">
    <location>
        <begin position="215"/>
        <end position="238"/>
    </location>
</feature>
<name>A0A1M5RZU9_9BACT</name>
<accession>A0A1M5RZU9</accession>
<gene>
    <name evidence="8" type="ORF">SAMN02745124_00088</name>
</gene>
<dbReference type="GO" id="GO:0010043">
    <property type="term" value="P:response to zinc ion"/>
    <property type="evidence" value="ECO:0007669"/>
    <property type="project" value="TreeGrafter"/>
</dbReference>
<dbReference type="OrthoDB" id="9798540at2"/>
<feature type="transmembrane region" description="Helical" evidence="7">
    <location>
        <begin position="244"/>
        <end position="267"/>
    </location>
</feature>
<evidence type="ECO:0000256" key="2">
    <source>
        <dbReference type="ARBA" id="ARBA00008034"/>
    </source>
</evidence>
<dbReference type="RefSeq" id="WP_073372863.1">
    <property type="nucleotide sequence ID" value="NZ_FQXS01000001.1"/>
</dbReference>
<dbReference type="CDD" id="cd06550">
    <property type="entry name" value="TM_ABC_iron-siderophores_like"/>
    <property type="match status" value="1"/>
</dbReference>
<dbReference type="PANTHER" id="PTHR30477">
    <property type="entry name" value="ABC-TRANSPORTER METAL-BINDING PROTEIN"/>
    <property type="match status" value="1"/>
</dbReference>
<dbReference type="EMBL" id="FQXS01000001">
    <property type="protein sequence ID" value="SHH31736.1"/>
    <property type="molecule type" value="Genomic_DNA"/>
</dbReference>
<dbReference type="Proteomes" id="UP000184139">
    <property type="component" value="Unassembled WGS sequence"/>
</dbReference>
<protein>
    <submittedName>
        <fullName evidence="8">Zinc transport system permease protein</fullName>
    </submittedName>
</protein>
<feature type="transmembrane region" description="Helical" evidence="7">
    <location>
        <begin position="135"/>
        <end position="154"/>
    </location>
</feature>